<proteinExistence type="predicted"/>
<evidence type="ECO:0000313" key="2">
    <source>
        <dbReference type="EMBL" id="ACE84373.1"/>
    </source>
</evidence>
<evidence type="ECO:0008006" key="4">
    <source>
        <dbReference type="Google" id="ProtNLM"/>
    </source>
</evidence>
<keyword evidence="3" id="KW-1185">Reference proteome</keyword>
<evidence type="ECO:0000256" key="1">
    <source>
        <dbReference type="SAM" id="SignalP"/>
    </source>
</evidence>
<feature type="signal peptide" evidence="1">
    <location>
        <begin position="1"/>
        <end position="23"/>
    </location>
</feature>
<dbReference type="STRING" id="498211.CJA_3023"/>
<dbReference type="RefSeq" id="WP_012488602.1">
    <property type="nucleotide sequence ID" value="NC_010995.1"/>
</dbReference>
<reference evidence="2 3" key="1">
    <citation type="journal article" date="2008" name="J. Bacteriol.">
        <title>Insights into plant cell wall degradation from the genome sequence of the soil bacterium Cellvibrio japonicus.</title>
        <authorList>
            <person name="Deboy R.T."/>
            <person name="Mongodin E.F."/>
            <person name="Fouts D.E."/>
            <person name="Tailford L.E."/>
            <person name="Khouri H."/>
            <person name="Emerson J.B."/>
            <person name="Mohamoud Y."/>
            <person name="Watkins K."/>
            <person name="Henrissat B."/>
            <person name="Gilbert H.J."/>
            <person name="Nelson K.E."/>
        </authorList>
    </citation>
    <scope>NUCLEOTIDE SEQUENCE [LARGE SCALE GENOMIC DNA]</scope>
    <source>
        <strain evidence="2 3">Ueda107</strain>
    </source>
</reference>
<gene>
    <name evidence="2" type="ordered locus">CJA_3023</name>
</gene>
<accession>B3PD65</accession>
<protein>
    <recommendedName>
        <fullName evidence="4">Solute-binding protein family 3/N-terminal domain-containing protein</fullName>
    </recommendedName>
</protein>
<dbReference type="OrthoDB" id="5452199at2"/>
<dbReference type="KEGG" id="cja:CJA_3023"/>
<dbReference type="HOGENOM" id="CLU_083605_0_0_6"/>
<dbReference type="EMBL" id="CP000934">
    <property type="protein sequence ID" value="ACE84373.1"/>
    <property type="molecule type" value="Genomic_DNA"/>
</dbReference>
<dbReference type="eggNOG" id="COG0840">
    <property type="taxonomic scope" value="Bacteria"/>
</dbReference>
<dbReference type="SUPFAM" id="SSF53850">
    <property type="entry name" value="Periplasmic binding protein-like II"/>
    <property type="match status" value="1"/>
</dbReference>
<feature type="chain" id="PRO_5002796506" description="Solute-binding protein family 3/N-terminal domain-containing protein" evidence="1">
    <location>
        <begin position="24"/>
        <end position="301"/>
    </location>
</feature>
<name>B3PD65_CELJU</name>
<evidence type="ECO:0000313" key="3">
    <source>
        <dbReference type="Proteomes" id="UP000001036"/>
    </source>
</evidence>
<sequence>MNTALKKAHWLILLLTLVTPLWAGAGQTIVAAVDEDIIQDYQLFVGTRDPLKITHFAGPGARRDVVELVLLQQALHLGGYQGSVTLRPENSYLRILKLVNDGQVAISGAPKWLEDMQPYEDQIYISSAIVHEGDFIVGIYTRPDNRKALDATSLDKVRQLTAASNSHWKADVSTLKSLGIGRIYYSTYWVQIVRMVVAGRADITLAPFQSTPGMKIKVNNLALVPIPGIKVSLPGSRHWPVSKQHPQGEAIFNALQKGIAILEANHIIRQAYEECGFFHPGVQDWQLLNAPHASTTQPITH</sequence>
<organism evidence="2 3">
    <name type="scientific">Cellvibrio japonicus (strain Ueda107)</name>
    <name type="common">Pseudomonas fluorescens subsp. cellulosa</name>
    <dbReference type="NCBI Taxonomy" id="498211"/>
    <lineage>
        <taxon>Bacteria</taxon>
        <taxon>Pseudomonadati</taxon>
        <taxon>Pseudomonadota</taxon>
        <taxon>Gammaproteobacteria</taxon>
        <taxon>Cellvibrionales</taxon>
        <taxon>Cellvibrionaceae</taxon>
        <taxon>Cellvibrio</taxon>
    </lineage>
</organism>
<dbReference type="AlphaFoldDB" id="B3PD65"/>
<keyword evidence="1" id="KW-0732">Signal</keyword>
<dbReference type="Proteomes" id="UP000001036">
    <property type="component" value="Chromosome"/>
</dbReference>